<organism evidence="3 4">
    <name type="scientific">Sphingobium fluviale</name>
    <dbReference type="NCBI Taxonomy" id="2506423"/>
    <lineage>
        <taxon>Bacteria</taxon>
        <taxon>Pseudomonadati</taxon>
        <taxon>Pseudomonadota</taxon>
        <taxon>Alphaproteobacteria</taxon>
        <taxon>Sphingomonadales</taxon>
        <taxon>Sphingomonadaceae</taxon>
        <taxon>Sphingobium</taxon>
    </lineage>
</organism>
<feature type="transmembrane region" description="Helical" evidence="1">
    <location>
        <begin position="209"/>
        <end position="227"/>
    </location>
</feature>
<reference evidence="4" key="1">
    <citation type="submission" date="2019-01" db="EMBL/GenBank/DDBJ databases">
        <title>Cytophagaceae bacterium strain CAR-16.</title>
        <authorList>
            <person name="Chen W.-M."/>
        </authorList>
    </citation>
    <scope>NUCLEOTIDE SEQUENCE [LARGE SCALE GENOMIC DNA]</scope>
    <source>
        <strain evidence="4">CHR27</strain>
    </source>
</reference>
<keyword evidence="1" id="KW-0472">Membrane</keyword>
<evidence type="ECO:0000256" key="1">
    <source>
        <dbReference type="SAM" id="Phobius"/>
    </source>
</evidence>
<sequence>MFILSPGVVRVLLASAVIISHISKYDIGRLGVIVFFFLSGYWTSRIWTEKFDEKQFVSFYISRALRIYPLFLVVSLASSIFRGLPLSLENFLLFGIATTGNDPTGVSWSLDIEMQYYLLCPLLLPLLRHFPWTTLTVCSAVTAVAWIVTPTLGIRTALLYLPAFLAGALSDQSRHIPSARSAYSSLGLFALASVGAYFTPFFTKSTHDPFHRDIFALLWLLPLIPYLQRSLSIRSSHIDRVLGDYSYALYLMHYAIIALIVVSDTASEKLVAGIVSYGVAALLYIAVDAPLNGMRYRLMRVFSKKA</sequence>
<proteinExistence type="predicted"/>
<dbReference type="Proteomes" id="UP000290958">
    <property type="component" value="Unassembled WGS sequence"/>
</dbReference>
<feature type="transmembrane region" description="Helical" evidence="1">
    <location>
        <begin position="132"/>
        <end position="161"/>
    </location>
</feature>
<dbReference type="PANTHER" id="PTHR23028:SF53">
    <property type="entry name" value="ACYL_TRANSF_3 DOMAIN-CONTAINING PROTEIN"/>
    <property type="match status" value="1"/>
</dbReference>
<keyword evidence="1" id="KW-1133">Transmembrane helix</keyword>
<dbReference type="InterPro" id="IPR050879">
    <property type="entry name" value="Acyltransferase_3"/>
</dbReference>
<comment type="caution">
    <text evidence="3">The sequence shown here is derived from an EMBL/GenBank/DDBJ whole genome shotgun (WGS) entry which is preliminary data.</text>
</comment>
<keyword evidence="3" id="KW-0012">Acyltransferase</keyword>
<keyword evidence="1" id="KW-0812">Transmembrane</keyword>
<feature type="transmembrane region" description="Helical" evidence="1">
    <location>
        <begin position="247"/>
        <end position="264"/>
    </location>
</feature>
<dbReference type="EMBL" id="SBKP01000002">
    <property type="protein sequence ID" value="RXR30428.1"/>
    <property type="molecule type" value="Genomic_DNA"/>
</dbReference>
<accession>A0A4Q1KKP6</accession>
<keyword evidence="4" id="KW-1185">Reference proteome</keyword>
<dbReference type="PANTHER" id="PTHR23028">
    <property type="entry name" value="ACETYLTRANSFERASE"/>
    <property type="match status" value="1"/>
</dbReference>
<feature type="transmembrane region" description="Helical" evidence="1">
    <location>
        <begin position="270"/>
        <end position="291"/>
    </location>
</feature>
<dbReference type="GO" id="GO:0016020">
    <property type="term" value="C:membrane"/>
    <property type="evidence" value="ECO:0007669"/>
    <property type="project" value="TreeGrafter"/>
</dbReference>
<gene>
    <name evidence="3" type="ORF">EQG66_03690</name>
</gene>
<feature type="transmembrane region" description="Helical" evidence="1">
    <location>
        <begin position="65"/>
        <end position="84"/>
    </location>
</feature>
<evidence type="ECO:0000259" key="2">
    <source>
        <dbReference type="Pfam" id="PF01757"/>
    </source>
</evidence>
<feature type="domain" description="Acyltransferase 3" evidence="2">
    <location>
        <begin position="8"/>
        <end position="267"/>
    </location>
</feature>
<evidence type="ECO:0000313" key="3">
    <source>
        <dbReference type="EMBL" id="RXR30428.1"/>
    </source>
</evidence>
<keyword evidence="3" id="KW-0808">Transferase</keyword>
<evidence type="ECO:0000313" key="4">
    <source>
        <dbReference type="Proteomes" id="UP000290958"/>
    </source>
</evidence>
<feature type="transmembrane region" description="Helical" evidence="1">
    <location>
        <begin position="26"/>
        <end position="44"/>
    </location>
</feature>
<dbReference type="AlphaFoldDB" id="A0A4Q1KKP6"/>
<dbReference type="OrthoDB" id="9796461at2"/>
<protein>
    <submittedName>
        <fullName evidence="3">Acyltransferase</fullName>
    </submittedName>
</protein>
<feature type="transmembrane region" description="Helical" evidence="1">
    <location>
        <begin position="182"/>
        <end position="203"/>
    </location>
</feature>
<dbReference type="GO" id="GO:0016747">
    <property type="term" value="F:acyltransferase activity, transferring groups other than amino-acyl groups"/>
    <property type="evidence" value="ECO:0007669"/>
    <property type="project" value="InterPro"/>
</dbReference>
<dbReference type="InterPro" id="IPR002656">
    <property type="entry name" value="Acyl_transf_3_dom"/>
</dbReference>
<dbReference type="GO" id="GO:0000271">
    <property type="term" value="P:polysaccharide biosynthetic process"/>
    <property type="evidence" value="ECO:0007669"/>
    <property type="project" value="TreeGrafter"/>
</dbReference>
<dbReference type="Pfam" id="PF01757">
    <property type="entry name" value="Acyl_transf_3"/>
    <property type="match status" value="1"/>
</dbReference>
<name>A0A4Q1KKP6_9SPHN</name>